<keyword evidence="3" id="KW-1185">Reference proteome</keyword>
<dbReference type="Proteomes" id="UP000708208">
    <property type="component" value="Unassembled WGS sequence"/>
</dbReference>
<protein>
    <submittedName>
        <fullName evidence="2">Uncharacterized protein</fullName>
    </submittedName>
</protein>
<name>A0A8J2P801_9HEXA</name>
<feature type="region of interest" description="Disordered" evidence="1">
    <location>
        <begin position="222"/>
        <end position="245"/>
    </location>
</feature>
<dbReference type="EMBL" id="CAJVCH010288486">
    <property type="protein sequence ID" value="CAG7785068.1"/>
    <property type="molecule type" value="Genomic_DNA"/>
</dbReference>
<reference evidence="2" key="1">
    <citation type="submission" date="2021-06" db="EMBL/GenBank/DDBJ databases">
        <authorList>
            <person name="Hodson N. C."/>
            <person name="Mongue J. A."/>
            <person name="Jaron S. K."/>
        </authorList>
    </citation>
    <scope>NUCLEOTIDE SEQUENCE</scope>
</reference>
<evidence type="ECO:0000313" key="2">
    <source>
        <dbReference type="EMBL" id="CAG7785068.1"/>
    </source>
</evidence>
<proteinExistence type="predicted"/>
<evidence type="ECO:0000256" key="1">
    <source>
        <dbReference type="SAM" id="MobiDB-lite"/>
    </source>
</evidence>
<organism evidence="2 3">
    <name type="scientific">Allacma fusca</name>
    <dbReference type="NCBI Taxonomy" id="39272"/>
    <lineage>
        <taxon>Eukaryota</taxon>
        <taxon>Metazoa</taxon>
        <taxon>Ecdysozoa</taxon>
        <taxon>Arthropoda</taxon>
        <taxon>Hexapoda</taxon>
        <taxon>Collembola</taxon>
        <taxon>Symphypleona</taxon>
        <taxon>Sminthuridae</taxon>
        <taxon>Allacma</taxon>
    </lineage>
</organism>
<sequence length="245" mass="27068">MSEEESKPENLEYSLSLPDFQFVEFAGLDGFDRRSCMWLPQSDSESSITGDSCRVKSIITPCNIPKANEENIEYSSLKKHLRKNNVGHSNNNGFGREKSNIQLPVICHGSCLNANKRGCPGQLVYESPRNACKEDIGTKFDKIKAFGGARNSSHKLHTGAFAKEHGAVPVIPWKGRSFPRISSSVHSHREDIMGKNSLVKKCGGGGYATGVGRTIMSSFVSQSKFSPARKSRSGEPRAPLRRFRF</sequence>
<accession>A0A8J2P801</accession>
<gene>
    <name evidence="2" type="ORF">AFUS01_LOCUS23718</name>
</gene>
<evidence type="ECO:0000313" key="3">
    <source>
        <dbReference type="Proteomes" id="UP000708208"/>
    </source>
</evidence>
<comment type="caution">
    <text evidence="2">The sequence shown here is derived from an EMBL/GenBank/DDBJ whole genome shotgun (WGS) entry which is preliminary data.</text>
</comment>
<dbReference type="AlphaFoldDB" id="A0A8J2P801"/>